<comment type="caution">
    <text evidence="1">The sequence shown here is derived from an EMBL/GenBank/DDBJ whole genome shotgun (WGS) entry which is preliminary data.</text>
</comment>
<reference evidence="1" key="1">
    <citation type="submission" date="2022-03" db="EMBL/GenBank/DDBJ databases">
        <authorList>
            <person name="Lindestad O."/>
        </authorList>
    </citation>
    <scope>NUCLEOTIDE SEQUENCE</scope>
</reference>
<dbReference type="Proteomes" id="UP000838756">
    <property type="component" value="Unassembled WGS sequence"/>
</dbReference>
<accession>A0A8S4S1U0</accession>
<gene>
    <name evidence="1" type="primary">jg24061</name>
    <name evidence="1" type="ORF">PAEG_LOCUS19973</name>
</gene>
<proteinExistence type="predicted"/>
<sequence length="79" mass="7928">MSASMALAAMRRMGSSGLMGGSAYICAAGSLLKMAAVTDSTILSVCTWFWMACSVCVKDASGDGDSLCAGVPGDSFMAS</sequence>
<dbReference type="EMBL" id="CAKXAJ010025783">
    <property type="protein sequence ID" value="CAH2243951.1"/>
    <property type="molecule type" value="Genomic_DNA"/>
</dbReference>
<protein>
    <submittedName>
        <fullName evidence="1">Jg24061 protein</fullName>
    </submittedName>
</protein>
<evidence type="ECO:0000313" key="1">
    <source>
        <dbReference type="EMBL" id="CAH2243951.1"/>
    </source>
</evidence>
<organism evidence="1 2">
    <name type="scientific">Pararge aegeria aegeria</name>
    <dbReference type="NCBI Taxonomy" id="348720"/>
    <lineage>
        <taxon>Eukaryota</taxon>
        <taxon>Metazoa</taxon>
        <taxon>Ecdysozoa</taxon>
        <taxon>Arthropoda</taxon>
        <taxon>Hexapoda</taxon>
        <taxon>Insecta</taxon>
        <taxon>Pterygota</taxon>
        <taxon>Neoptera</taxon>
        <taxon>Endopterygota</taxon>
        <taxon>Lepidoptera</taxon>
        <taxon>Glossata</taxon>
        <taxon>Ditrysia</taxon>
        <taxon>Papilionoidea</taxon>
        <taxon>Nymphalidae</taxon>
        <taxon>Satyrinae</taxon>
        <taxon>Satyrini</taxon>
        <taxon>Parargina</taxon>
        <taxon>Pararge</taxon>
    </lineage>
</organism>
<dbReference type="AlphaFoldDB" id="A0A8S4S1U0"/>
<keyword evidence="2" id="KW-1185">Reference proteome</keyword>
<evidence type="ECO:0000313" key="2">
    <source>
        <dbReference type="Proteomes" id="UP000838756"/>
    </source>
</evidence>
<name>A0A8S4S1U0_9NEOP</name>